<evidence type="ECO:0000256" key="2">
    <source>
        <dbReference type="ARBA" id="ARBA00022448"/>
    </source>
</evidence>
<evidence type="ECO:0000256" key="3">
    <source>
        <dbReference type="ARBA" id="ARBA00022475"/>
    </source>
</evidence>
<feature type="transmembrane region" description="Helical" evidence="8">
    <location>
        <begin position="337"/>
        <end position="353"/>
    </location>
</feature>
<dbReference type="InterPro" id="IPR027463">
    <property type="entry name" value="AcrB_DN_DC_subdom"/>
</dbReference>
<evidence type="ECO:0000256" key="8">
    <source>
        <dbReference type="SAM" id="Phobius"/>
    </source>
</evidence>
<protein>
    <submittedName>
        <fullName evidence="9">Multidrug efflux pump</fullName>
    </submittedName>
</protein>
<evidence type="ECO:0000313" key="10">
    <source>
        <dbReference type="Proteomes" id="UP000184096"/>
    </source>
</evidence>
<feature type="transmembrane region" description="Helical" evidence="8">
    <location>
        <begin position="463"/>
        <end position="490"/>
    </location>
</feature>
<dbReference type="GO" id="GO:0005886">
    <property type="term" value="C:plasma membrane"/>
    <property type="evidence" value="ECO:0007669"/>
    <property type="project" value="UniProtKB-SubCell"/>
</dbReference>
<feature type="transmembrane region" description="Helical" evidence="8">
    <location>
        <begin position="1042"/>
        <end position="1066"/>
    </location>
</feature>
<feature type="transmembrane region" description="Helical" evidence="8">
    <location>
        <begin position="427"/>
        <end position="451"/>
    </location>
</feature>
<proteinExistence type="predicted"/>
<comment type="subcellular location">
    <subcellularLocation>
        <location evidence="1">Cell inner membrane</location>
        <topology evidence="1">Multi-pass membrane protein</topology>
    </subcellularLocation>
</comment>
<feature type="transmembrane region" description="Helical" evidence="8">
    <location>
        <begin position="911"/>
        <end position="929"/>
    </location>
</feature>
<feature type="transmembrane region" description="Helical" evidence="8">
    <location>
        <begin position="359"/>
        <end position="380"/>
    </location>
</feature>
<dbReference type="Gene3D" id="1.20.1640.10">
    <property type="entry name" value="Multidrug efflux transporter AcrB transmembrane domain"/>
    <property type="match status" value="2"/>
</dbReference>
<dbReference type="SUPFAM" id="SSF82693">
    <property type="entry name" value="Multidrug efflux transporter AcrB pore domain, PN1, PN2, PC1 and PC2 subdomains"/>
    <property type="match status" value="4"/>
</dbReference>
<keyword evidence="6 8" id="KW-1133">Transmembrane helix</keyword>
<dbReference type="InterPro" id="IPR001036">
    <property type="entry name" value="Acrflvin-R"/>
</dbReference>
<reference evidence="10" key="1">
    <citation type="submission" date="2016-11" db="EMBL/GenBank/DDBJ databases">
        <authorList>
            <person name="Varghese N."/>
            <person name="Submissions S."/>
        </authorList>
    </citation>
    <scope>NUCLEOTIDE SEQUENCE [LARGE SCALE GENOMIC DNA]</scope>
    <source>
        <strain evidence="10">GAS401</strain>
    </source>
</reference>
<dbReference type="OrthoDB" id="9807350at2"/>
<dbReference type="AlphaFoldDB" id="A0A1M7T0T3"/>
<keyword evidence="5 8" id="KW-0812">Transmembrane</keyword>
<feature type="transmembrane region" description="Helical" evidence="8">
    <location>
        <begin position="527"/>
        <end position="547"/>
    </location>
</feature>
<evidence type="ECO:0000313" key="9">
    <source>
        <dbReference type="EMBL" id="SHN64395.1"/>
    </source>
</evidence>
<dbReference type="PRINTS" id="PR00702">
    <property type="entry name" value="ACRIFLAVINRP"/>
</dbReference>
<feature type="transmembrane region" description="Helical" evidence="8">
    <location>
        <begin position="12"/>
        <end position="30"/>
    </location>
</feature>
<dbReference type="SUPFAM" id="SSF82714">
    <property type="entry name" value="Multidrug efflux transporter AcrB TolC docking domain, DN and DC subdomains"/>
    <property type="match status" value="2"/>
</dbReference>
<sequence>MGPSTPFIRRPIGTTLLTFGLAAAGIVAFFKLPVSPLPQVDFPTISVRATLPGGSPQDVATTVASPLERHLGQIADVTEMTSSSTVGGVRITLQFGLNRDINGAARDVQAAINAARADLPTSLRSNPTYRKVNPADAPILILALTSDTMTRGDLYDAASTVLAQKLSQVDGIGEVVVGGSSLPAVRAELIPQALYKYGVGLEDVRAALSSANAHSPKGGIDVGDQRYQVYANDQANKSGDYKSLIVAYRNGAPVRLTDVGEVTDSVEDLRNAGLANGKPAVLIILFRQPGANIISTVDLVKGLMPQLRASVSPAIDINLAVDRSITIRASLRDVERTLIIAVLLVILVVFAFLRNLRATLVPVVAVSVSLIATFAAMYLFGYSLDNLSLMALTVATGFVVDDAIVVLENITRYVEDGMSPLEAALKGAAEVGFTVLSMSISLIAVFIPILLMGGIIGRLFREFAMVISISILISLVISLTTTPMMCAVLLRHETGEHGRLYRMSERFFDAMLGVYRRTLAVALRHPALMILTLVVVLGLNGYLYYVIPKGFFPQQDTGRLTGSIQADQSISFQLMQKKLTQFINIIKSDAAVETVVGFTGGSQTNSGSVFVSLKPFGERNISADGVITRLRREMAVIPGATLFLQAVQDIRVGGRASNAQYQFTLQGPTFEELNEWTPKIAAALQSDPNLTDVNSDQQNKGLESDLVIDRDKAAQYGVTVSQVDNTLYDAFGQRQVSTIYVARNQYHVIMEVAPQYWQNPETLKDVWVSTSGASVGGSQSTNAVAGTISVGKATSATSANAQAARNLANNSIGATGKGVSSTGSAVSTGQETMIPLSAVASFTQGATPLAVNHQGLLVANTISFNLPPGGSLSSAVTSIEASMNRIGVPATIRGTFQGTAKAFQDSLKNQPFLVLAALVTIYIVLGVLYESYVHPLTILSTLPSAGVGALLALMAFGTEFSIMALIGVILLIGIVKKNAIMMIDFALEAERNRGLSSVDAIYEACLLRFRPIMMTTMAALLGAVPLALGLGEGSELRRPLGIAIVGGLILSQVLTLYSTPVIYLYMDRFRLWSQRLRGGAAPLAPDTRLQPGE</sequence>
<dbReference type="GO" id="GO:0042910">
    <property type="term" value="F:xenobiotic transmembrane transporter activity"/>
    <property type="evidence" value="ECO:0007669"/>
    <property type="project" value="TreeGrafter"/>
</dbReference>
<dbReference type="EMBL" id="LT670849">
    <property type="protein sequence ID" value="SHN64395.1"/>
    <property type="molecule type" value="Genomic_DNA"/>
</dbReference>
<evidence type="ECO:0000256" key="6">
    <source>
        <dbReference type="ARBA" id="ARBA00022989"/>
    </source>
</evidence>
<dbReference type="Gene3D" id="3.30.2090.10">
    <property type="entry name" value="Multidrug efflux transporter AcrB TolC docking domain, DN and DC subdomains"/>
    <property type="match status" value="2"/>
</dbReference>
<keyword evidence="4" id="KW-0997">Cell inner membrane</keyword>
<dbReference type="PANTHER" id="PTHR32063">
    <property type="match status" value="1"/>
</dbReference>
<gene>
    <name evidence="9" type="ORF">SAMN05444170_0566</name>
</gene>
<dbReference type="Proteomes" id="UP000184096">
    <property type="component" value="Chromosome I"/>
</dbReference>
<dbReference type="Pfam" id="PF00873">
    <property type="entry name" value="ACR_tran"/>
    <property type="match status" value="2"/>
</dbReference>
<evidence type="ECO:0000256" key="1">
    <source>
        <dbReference type="ARBA" id="ARBA00004429"/>
    </source>
</evidence>
<dbReference type="RefSeq" id="WP_072816601.1">
    <property type="nucleotide sequence ID" value="NZ_LT670849.1"/>
</dbReference>
<keyword evidence="7 8" id="KW-0472">Membrane</keyword>
<dbReference type="FunFam" id="3.30.70.1430:FF:000001">
    <property type="entry name" value="Efflux pump membrane transporter"/>
    <property type="match status" value="1"/>
</dbReference>
<feature type="transmembrane region" description="Helical" evidence="8">
    <location>
        <begin position="1012"/>
        <end position="1030"/>
    </location>
</feature>
<dbReference type="SUPFAM" id="SSF82866">
    <property type="entry name" value="Multidrug efflux transporter AcrB transmembrane domain"/>
    <property type="match status" value="2"/>
</dbReference>
<evidence type="ECO:0000256" key="5">
    <source>
        <dbReference type="ARBA" id="ARBA00022692"/>
    </source>
</evidence>
<keyword evidence="3" id="KW-1003">Cell membrane</keyword>
<dbReference type="PANTHER" id="PTHR32063:SF34">
    <property type="entry name" value="MULTIDRUG RESISTANCE PROTEIN MDTC"/>
    <property type="match status" value="1"/>
</dbReference>
<feature type="transmembrane region" description="Helical" evidence="8">
    <location>
        <begin position="949"/>
        <end position="975"/>
    </location>
</feature>
<accession>A0A1M7T0T3</accession>
<dbReference type="FunFam" id="1.20.1640.10:FF:000001">
    <property type="entry name" value="Efflux pump membrane transporter"/>
    <property type="match status" value="1"/>
</dbReference>
<dbReference type="Gene3D" id="3.30.70.1430">
    <property type="entry name" value="Multidrug efflux transporter AcrB pore domain"/>
    <property type="match status" value="2"/>
</dbReference>
<keyword evidence="10" id="KW-1185">Reference proteome</keyword>
<organism evidence="9 10">
    <name type="scientific">Bradyrhizobium erythrophlei</name>
    <dbReference type="NCBI Taxonomy" id="1437360"/>
    <lineage>
        <taxon>Bacteria</taxon>
        <taxon>Pseudomonadati</taxon>
        <taxon>Pseudomonadota</taxon>
        <taxon>Alphaproteobacteria</taxon>
        <taxon>Hyphomicrobiales</taxon>
        <taxon>Nitrobacteraceae</taxon>
        <taxon>Bradyrhizobium</taxon>
    </lineage>
</organism>
<evidence type="ECO:0000256" key="7">
    <source>
        <dbReference type="ARBA" id="ARBA00023136"/>
    </source>
</evidence>
<keyword evidence="2" id="KW-0813">Transport</keyword>
<name>A0A1M7T0T3_9BRAD</name>
<evidence type="ECO:0000256" key="4">
    <source>
        <dbReference type="ARBA" id="ARBA00022519"/>
    </source>
</evidence>